<dbReference type="EMBL" id="AAOW01000014">
    <property type="protein sequence ID" value="EAR60676.1"/>
    <property type="molecule type" value="Genomic_DNA"/>
</dbReference>
<keyword evidence="9" id="KW-1185">Reference proteome</keyword>
<dbReference type="RefSeq" id="WP_007020348.1">
    <property type="nucleotide sequence ID" value="NZ_CH724125.1"/>
</dbReference>
<organism evidence="8 9">
    <name type="scientific">Neptuniibacter caesariensis</name>
    <dbReference type="NCBI Taxonomy" id="207954"/>
    <lineage>
        <taxon>Bacteria</taxon>
        <taxon>Pseudomonadati</taxon>
        <taxon>Pseudomonadota</taxon>
        <taxon>Gammaproteobacteria</taxon>
        <taxon>Oceanospirillales</taxon>
        <taxon>Oceanospirillaceae</taxon>
        <taxon>Neptuniibacter</taxon>
    </lineage>
</organism>
<proteinExistence type="inferred from homology"/>
<keyword evidence="3" id="KW-1003">Cell membrane</keyword>
<dbReference type="AlphaFoldDB" id="A0A7U8C4N0"/>
<sequence length="135" mass="14146">MRQTHEYAATVLRIALGVMYLAHGSLKLFVFTPEGTAGFFASLGLPGGLGYLAIAAELIGGAALILGLFTRLVSIALLPILLGATFLVHAENGWSFSNQGGGWEYPAFLIFTSLALSLLGNGAFAVKSPFKSRAV</sequence>
<dbReference type="PANTHER" id="PTHR33452">
    <property type="entry name" value="OXIDOREDUCTASE CATD-RELATED"/>
    <property type="match status" value="1"/>
</dbReference>
<evidence type="ECO:0000256" key="6">
    <source>
        <dbReference type="ARBA" id="ARBA00023136"/>
    </source>
</evidence>
<name>A0A7U8C4N0_NEPCE</name>
<dbReference type="Proteomes" id="UP000002171">
    <property type="component" value="Unassembled WGS sequence"/>
</dbReference>
<evidence type="ECO:0008006" key="10">
    <source>
        <dbReference type="Google" id="ProtNLM"/>
    </source>
</evidence>
<protein>
    <recommendedName>
        <fullName evidence="10">DoxX family protein</fullName>
    </recommendedName>
</protein>
<dbReference type="InterPro" id="IPR051907">
    <property type="entry name" value="DoxX-like_oxidoreductase"/>
</dbReference>
<dbReference type="PANTHER" id="PTHR33452:SF1">
    <property type="entry name" value="INNER MEMBRANE PROTEIN YPHA-RELATED"/>
    <property type="match status" value="1"/>
</dbReference>
<feature type="transmembrane region" description="Helical" evidence="7">
    <location>
        <begin position="12"/>
        <end position="31"/>
    </location>
</feature>
<evidence type="ECO:0000313" key="9">
    <source>
        <dbReference type="Proteomes" id="UP000002171"/>
    </source>
</evidence>
<comment type="subcellular location">
    <subcellularLocation>
        <location evidence="1">Cell membrane</location>
        <topology evidence="1">Multi-pass membrane protein</topology>
    </subcellularLocation>
</comment>
<accession>A0A7U8C4N0</accession>
<feature type="transmembrane region" description="Helical" evidence="7">
    <location>
        <begin position="63"/>
        <end position="87"/>
    </location>
</feature>
<evidence type="ECO:0000256" key="4">
    <source>
        <dbReference type="ARBA" id="ARBA00022692"/>
    </source>
</evidence>
<feature type="transmembrane region" description="Helical" evidence="7">
    <location>
        <begin position="107"/>
        <end position="126"/>
    </location>
</feature>
<evidence type="ECO:0000256" key="5">
    <source>
        <dbReference type="ARBA" id="ARBA00022989"/>
    </source>
</evidence>
<comment type="similarity">
    <text evidence="2">Belongs to the DoxX family.</text>
</comment>
<reference evidence="8 9" key="1">
    <citation type="submission" date="2006-02" db="EMBL/GenBank/DDBJ databases">
        <authorList>
            <person name="Pinhassi J."/>
            <person name="Pedros-Alio C."/>
            <person name="Ferriera S."/>
            <person name="Johnson J."/>
            <person name="Kravitz S."/>
            <person name="Halpern A."/>
            <person name="Remington K."/>
            <person name="Beeson K."/>
            <person name="Tran B."/>
            <person name="Rogers Y.-H."/>
            <person name="Friedman R."/>
            <person name="Venter J.C."/>
        </authorList>
    </citation>
    <scope>NUCLEOTIDE SEQUENCE [LARGE SCALE GENOMIC DNA]</scope>
    <source>
        <strain evidence="8 9">MED92</strain>
    </source>
</reference>
<evidence type="ECO:0000256" key="3">
    <source>
        <dbReference type="ARBA" id="ARBA00022475"/>
    </source>
</evidence>
<keyword evidence="5 7" id="KW-1133">Transmembrane helix</keyword>
<dbReference type="InterPro" id="IPR032808">
    <property type="entry name" value="DoxX"/>
</dbReference>
<evidence type="ECO:0000256" key="7">
    <source>
        <dbReference type="SAM" id="Phobius"/>
    </source>
</evidence>
<feature type="transmembrane region" description="Helical" evidence="7">
    <location>
        <begin position="37"/>
        <end position="56"/>
    </location>
</feature>
<keyword evidence="6 7" id="KW-0472">Membrane</keyword>
<dbReference type="GO" id="GO:0005886">
    <property type="term" value="C:plasma membrane"/>
    <property type="evidence" value="ECO:0007669"/>
    <property type="project" value="UniProtKB-SubCell"/>
</dbReference>
<gene>
    <name evidence="8" type="ORF">MED92_13413</name>
</gene>
<evidence type="ECO:0000256" key="1">
    <source>
        <dbReference type="ARBA" id="ARBA00004651"/>
    </source>
</evidence>
<dbReference type="Pfam" id="PF07681">
    <property type="entry name" value="DoxX"/>
    <property type="match status" value="1"/>
</dbReference>
<keyword evidence="4 7" id="KW-0812">Transmembrane</keyword>
<evidence type="ECO:0000313" key="8">
    <source>
        <dbReference type="EMBL" id="EAR60676.1"/>
    </source>
</evidence>
<evidence type="ECO:0000256" key="2">
    <source>
        <dbReference type="ARBA" id="ARBA00006679"/>
    </source>
</evidence>
<comment type="caution">
    <text evidence="8">The sequence shown here is derived from an EMBL/GenBank/DDBJ whole genome shotgun (WGS) entry which is preliminary data.</text>
</comment>
<dbReference type="OrthoDB" id="5382961at2"/>